<sequence>MAEGVLLNFVAGFAANVASEPFKKIKLSLGVKDELRKLNNT</sequence>
<reference evidence="1" key="1">
    <citation type="submission" date="2023-07" db="EMBL/GenBank/DDBJ databases">
        <title>draft genome sequence of fig (Ficus carica).</title>
        <authorList>
            <person name="Takahashi T."/>
            <person name="Nishimura K."/>
        </authorList>
    </citation>
    <scope>NUCLEOTIDE SEQUENCE</scope>
</reference>
<evidence type="ECO:0000313" key="1">
    <source>
        <dbReference type="EMBL" id="GMN72772.1"/>
    </source>
</evidence>
<name>A0AA88JHY1_FICCA</name>
<gene>
    <name evidence="1" type="ORF">TIFTF001_052068</name>
</gene>
<organism evidence="1 2">
    <name type="scientific">Ficus carica</name>
    <name type="common">Common fig</name>
    <dbReference type="NCBI Taxonomy" id="3494"/>
    <lineage>
        <taxon>Eukaryota</taxon>
        <taxon>Viridiplantae</taxon>
        <taxon>Streptophyta</taxon>
        <taxon>Embryophyta</taxon>
        <taxon>Tracheophyta</taxon>
        <taxon>Spermatophyta</taxon>
        <taxon>Magnoliopsida</taxon>
        <taxon>eudicotyledons</taxon>
        <taxon>Gunneridae</taxon>
        <taxon>Pentapetalae</taxon>
        <taxon>rosids</taxon>
        <taxon>fabids</taxon>
        <taxon>Rosales</taxon>
        <taxon>Moraceae</taxon>
        <taxon>Ficeae</taxon>
        <taxon>Ficus</taxon>
    </lineage>
</organism>
<proteinExistence type="predicted"/>
<feature type="non-terminal residue" evidence="1">
    <location>
        <position position="41"/>
    </location>
</feature>
<comment type="caution">
    <text evidence="1">The sequence shown here is derived from an EMBL/GenBank/DDBJ whole genome shotgun (WGS) entry which is preliminary data.</text>
</comment>
<evidence type="ECO:0000313" key="2">
    <source>
        <dbReference type="Proteomes" id="UP001187192"/>
    </source>
</evidence>
<accession>A0AA88JHY1</accession>
<dbReference type="AlphaFoldDB" id="A0AA88JHY1"/>
<protein>
    <submittedName>
        <fullName evidence="1">Uncharacterized protein</fullName>
    </submittedName>
</protein>
<keyword evidence="2" id="KW-1185">Reference proteome</keyword>
<dbReference type="EMBL" id="BTGU01010439">
    <property type="protein sequence ID" value="GMN72772.1"/>
    <property type="molecule type" value="Genomic_DNA"/>
</dbReference>
<dbReference type="Proteomes" id="UP001187192">
    <property type="component" value="Unassembled WGS sequence"/>
</dbReference>